<gene>
    <name evidence="3" type="ORF">E4Q23_00855</name>
</gene>
<proteinExistence type="predicted"/>
<dbReference type="Pfam" id="PF07589">
    <property type="entry name" value="PEP-CTERM"/>
    <property type="match status" value="1"/>
</dbReference>
<dbReference type="Proteomes" id="UP000749010">
    <property type="component" value="Unassembled WGS sequence"/>
</dbReference>
<reference evidence="3 4" key="1">
    <citation type="submission" date="2019-03" db="EMBL/GenBank/DDBJ databases">
        <title>Metabolic reconstructions from genomes of highly enriched 'Candidatus Accumulibacter' and 'Candidatus Competibacter' bioreactor populations.</title>
        <authorList>
            <person name="Annavajhala M.K."/>
            <person name="Welles L."/>
            <person name="Abbas B."/>
            <person name="Sorokin D."/>
            <person name="Park H."/>
            <person name="Van Loosdrecht M."/>
            <person name="Chandran K."/>
        </authorList>
    </citation>
    <scope>NUCLEOTIDE SEQUENCE [LARGE SCALE GENOMIC DNA]</scope>
    <source>
        <strain evidence="3 4">SBR_S</strain>
    </source>
</reference>
<evidence type="ECO:0000313" key="4">
    <source>
        <dbReference type="Proteomes" id="UP000749010"/>
    </source>
</evidence>
<keyword evidence="1" id="KW-0812">Transmembrane</keyword>
<dbReference type="NCBIfam" id="TIGR02595">
    <property type="entry name" value="PEP_CTERM"/>
    <property type="match status" value="1"/>
</dbReference>
<dbReference type="NCBIfam" id="NF041930">
    <property type="entry name" value="Xrt_dep_XDD3"/>
    <property type="match status" value="1"/>
</dbReference>
<feature type="domain" description="Ice-binding protein C-terminal" evidence="2">
    <location>
        <begin position="319"/>
        <end position="341"/>
    </location>
</feature>
<keyword evidence="4" id="KW-1185">Reference proteome</keyword>
<accession>A0ABX1TT49</accession>
<protein>
    <submittedName>
        <fullName evidence="3">PEP-CTERM sorting domain-containing protein</fullName>
    </submittedName>
</protein>
<name>A0ABX1TT49_9PROT</name>
<organism evidence="3 4">
    <name type="scientific">Candidatus Accumulibacter phosphatis</name>
    <dbReference type="NCBI Taxonomy" id="327160"/>
    <lineage>
        <taxon>Bacteria</taxon>
        <taxon>Pseudomonadati</taxon>
        <taxon>Pseudomonadota</taxon>
        <taxon>Betaproteobacteria</taxon>
        <taxon>Candidatus Accumulibacter</taxon>
    </lineage>
</organism>
<sequence>MCVASSVGTAMISGHCLACLCPLKRGLKNHHSVTSERNRTMNISSRKPEACSRSTVAGRIRRCLAPALLVAGFAALAVSASDASAGTVYQDWNYAIDSFTDGSGGASYEERGLAFRKIGSTGYFAISGGMPLAGVTNAGARNGSIAPGDLYLNFSSHNLDTPGEFNDPRVFGIRFASANDSLGNGTPGVSNTTLGLFKNLSVVNLTLANQGYASLQAYYDAGFGRPTGSMGDLSSTTDVTNYFGNRDIYANIASGALVSAISSLNKIQLENLGLDFAHFGAVGPQIFGFSFDLAALPGGKFTAHFFEECINDGIALYGTVPEPGTLALFGLALAGFTLRRRR</sequence>
<comment type="caution">
    <text evidence="3">The sequence shown here is derived from an EMBL/GenBank/DDBJ whole genome shotgun (WGS) entry which is preliminary data.</text>
</comment>
<dbReference type="InterPro" id="IPR013424">
    <property type="entry name" value="Ice-binding_C"/>
</dbReference>
<keyword evidence="1" id="KW-1133">Transmembrane helix</keyword>
<dbReference type="EMBL" id="SPMY01000002">
    <property type="protein sequence ID" value="NMQ26438.1"/>
    <property type="molecule type" value="Genomic_DNA"/>
</dbReference>
<evidence type="ECO:0000256" key="1">
    <source>
        <dbReference type="SAM" id="Phobius"/>
    </source>
</evidence>
<feature type="transmembrane region" description="Helical" evidence="1">
    <location>
        <begin position="314"/>
        <end position="338"/>
    </location>
</feature>
<keyword evidence="1" id="KW-0472">Membrane</keyword>
<evidence type="ECO:0000313" key="3">
    <source>
        <dbReference type="EMBL" id="NMQ26438.1"/>
    </source>
</evidence>
<evidence type="ECO:0000259" key="2">
    <source>
        <dbReference type="Pfam" id="PF07589"/>
    </source>
</evidence>